<dbReference type="Proteomes" id="UP000815325">
    <property type="component" value="Unassembled WGS sequence"/>
</dbReference>
<name>A0ABQ7FZ26_DUNSA</name>
<feature type="region of interest" description="Disordered" evidence="1">
    <location>
        <begin position="74"/>
        <end position="152"/>
    </location>
</feature>
<feature type="compositionally biased region" description="Gly residues" evidence="1">
    <location>
        <begin position="91"/>
        <end position="102"/>
    </location>
</feature>
<sequence length="269" mass="28165">MYGSPSICSRRSAASTLTHKKKTNHHVFSSSSMFTSDSLSQHLSCTCKPSHLAPVSPASQGRFQSLVSKAFGAESHGRGELHNVQRDGRRGGPGGGRGGGRAGRMSRGRGSTTEQLDNRDPGRGLGRASRRGGRAGRGRGGFHGGDESSEEEVPALEVCIQDAANASRLPPKSMALCMLTLARRVNLDKRGGARYSSSECAAGVDAARKLMGQLLGSSSSSGTPASTDRPPALQLSTVRLSQHAWSLSVMVGFDESLSAPAQQLCYALA</sequence>
<feature type="compositionally biased region" description="Basic and acidic residues" evidence="1">
    <location>
        <begin position="75"/>
        <end position="90"/>
    </location>
</feature>
<gene>
    <name evidence="2" type="ORF">DUNSADRAFT_350</name>
</gene>
<dbReference type="EMBL" id="MU070462">
    <property type="protein sequence ID" value="KAF5827612.1"/>
    <property type="molecule type" value="Genomic_DNA"/>
</dbReference>
<evidence type="ECO:0000313" key="3">
    <source>
        <dbReference type="Proteomes" id="UP000815325"/>
    </source>
</evidence>
<reference evidence="2" key="1">
    <citation type="submission" date="2017-08" db="EMBL/GenBank/DDBJ databases">
        <authorList>
            <person name="Polle J.E."/>
            <person name="Barry K."/>
            <person name="Cushman J."/>
            <person name="Schmutz J."/>
            <person name="Tran D."/>
            <person name="Hathwaick L.T."/>
            <person name="Yim W.C."/>
            <person name="Jenkins J."/>
            <person name="Mckie-Krisberg Z.M."/>
            <person name="Prochnik S."/>
            <person name="Lindquist E."/>
            <person name="Dockter R.B."/>
            <person name="Adam C."/>
            <person name="Molina H."/>
            <person name="Bunkerborg J."/>
            <person name="Jin E."/>
            <person name="Buchheim M."/>
            <person name="Magnuson J."/>
        </authorList>
    </citation>
    <scope>NUCLEOTIDE SEQUENCE</scope>
    <source>
        <strain evidence="2">CCAP 19/18</strain>
    </source>
</reference>
<protein>
    <recommendedName>
        <fullName evidence="4">Encoded protein</fullName>
    </recommendedName>
</protein>
<comment type="caution">
    <text evidence="2">The sequence shown here is derived from an EMBL/GenBank/DDBJ whole genome shotgun (WGS) entry which is preliminary data.</text>
</comment>
<proteinExistence type="predicted"/>
<organism evidence="2 3">
    <name type="scientific">Dunaliella salina</name>
    <name type="common">Green alga</name>
    <name type="synonym">Protococcus salinus</name>
    <dbReference type="NCBI Taxonomy" id="3046"/>
    <lineage>
        <taxon>Eukaryota</taxon>
        <taxon>Viridiplantae</taxon>
        <taxon>Chlorophyta</taxon>
        <taxon>core chlorophytes</taxon>
        <taxon>Chlorophyceae</taxon>
        <taxon>CS clade</taxon>
        <taxon>Chlamydomonadales</taxon>
        <taxon>Dunaliellaceae</taxon>
        <taxon>Dunaliella</taxon>
    </lineage>
</organism>
<evidence type="ECO:0000256" key="1">
    <source>
        <dbReference type="SAM" id="MobiDB-lite"/>
    </source>
</evidence>
<evidence type="ECO:0000313" key="2">
    <source>
        <dbReference type="EMBL" id="KAF5827612.1"/>
    </source>
</evidence>
<feature type="compositionally biased region" description="Basic residues" evidence="1">
    <location>
        <begin position="128"/>
        <end position="137"/>
    </location>
</feature>
<accession>A0ABQ7FZ26</accession>
<keyword evidence="3" id="KW-1185">Reference proteome</keyword>
<evidence type="ECO:0008006" key="4">
    <source>
        <dbReference type="Google" id="ProtNLM"/>
    </source>
</evidence>